<sequence length="465" mass="54011">MYEIQGRNTLEINQKSFVNRYSNQIKSTFDGCLSEEAINEIGKTSGFIERVRKLSAFEFTNALTFSVNNQANTSLPDIAADLNKEFEIDVSKEALHKKFTPQAVTFMEELLKLQIANQIDLSIDDKLKQHFNSIKIKDSSKFSLPSIYNGDYPSFNNFSKKNGVMNLQYEYDLVSGKWTSLELTNIKTNDKKSSRETAHLLEKGDLYIRDLGYISASYLNAIKEAEAYFLNRLPPQAGLYNSAGEPLTWKGIDQKFRKTDAQALDMDMEIFNNHRLKCRVVLFRVNDEEYKSRLKQAENSAKSRKVGVSKDHKIRCRYNAFITNVGRDVLSMGDIKKTYQLRWQIELVFKTWKSFFSINKVKKVKKERLECQLLARLLWVLINWHLFQLTNHYVKNSSPGKGVSILKFFKRCNNFSYTLRLVILKKMNLKRWLTEEFLPLIENTECEAKGSKPTSYQILNSFLTH</sequence>
<keyword evidence="3" id="KW-0238">DNA-binding</keyword>
<dbReference type="InterPro" id="IPR047952">
    <property type="entry name" value="Transpos_IS4"/>
</dbReference>
<dbReference type="GO" id="GO:0003677">
    <property type="term" value="F:DNA binding"/>
    <property type="evidence" value="ECO:0007669"/>
    <property type="project" value="UniProtKB-KW"/>
</dbReference>
<dbReference type="AlphaFoldDB" id="A0A934X0Z5"/>
<evidence type="ECO:0000256" key="1">
    <source>
        <dbReference type="ARBA" id="ARBA00010075"/>
    </source>
</evidence>
<keyword evidence="4" id="KW-0233">DNA recombination</keyword>
<feature type="domain" description="Transposase IS4-like" evidence="5">
    <location>
        <begin position="136"/>
        <end position="378"/>
    </location>
</feature>
<reference evidence="6" key="1">
    <citation type="submission" date="2021-01" db="EMBL/GenBank/DDBJ databases">
        <title>Marivirga aurantiaca sp. nov., isolated from intertidal surface sediments.</title>
        <authorList>
            <person name="Zhang M."/>
        </authorList>
    </citation>
    <scope>NUCLEOTIDE SEQUENCE</scope>
    <source>
        <strain evidence="6">S37H4</strain>
    </source>
</reference>
<keyword evidence="7" id="KW-1185">Reference proteome</keyword>
<accession>A0A934X0Z5</accession>
<dbReference type="Proteomes" id="UP000611723">
    <property type="component" value="Unassembled WGS sequence"/>
</dbReference>
<evidence type="ECO:0000313" key="6">
    <source>
        <dbReference type="EMBL" id="MBK6266345.1"/>
    </source>
</evidence>
<organism evidence="6 7">
    <name type="scientific">Marivirga aurantiaca</name>
    <dbReference type="NCBI Taxonomy" id="2802615"/>
    <lineage>
        <taxon>Bacteria</taxon>
        <taxon>Pseudomonadati</taxon>
        <taxon>Bacteroidota</taxon>
        <taxon>Cytophagia</taxon>
        <taxon>Cytophagales</taxon>
        <taxon>Marivirgaceae</taxon>
        <taxon>Marivirga</taxon>
    </lineage>
</organism>
<comment type="similarity">
    <text evidence="1">Belongs to the transposase 11 family.</text>
</comment>
<gene>
    <name evidence="6" type="ORF">JKA74_14970</name>
</gene>
<dbReference type="EMBL" id="JAEQBW010000007">
    <property type="protein sequence ID" value="MBK6266345.1"/>
    <property type="molecule type" value="Genomic_DNA"/>
</dbReference>
<name>A0A934X0Z5_9BACT</name>
<dbReference type="GO" id="GO:0004803">
    <property type="term" value="F:transposase activity"/>
    <property type="evidence" value="ECO:0007669"/>
    <property type="project" value="InterPro"/>
</dbReference>
<keyword evidence="2" id="KW-0815">Transposition</keyword>
<evidence type="ECO:0000256" key="2">
    <source>
        <dbReference type="ARBA" id="ARBA00022578"/>
    </source>
</evidence>
<dbReference type="InterPro" id="IPR012337">
    <property type="entry name" value="RNaseH-like_sf"/>
</dbReference>
<dbReference type="NCBIfam" id="NF033592">
    <property type="entry name" value="transpos_IS4_1"/>
    <property type="match status" value="1"/>
</dbReference>
<dbReference type="Pfam" id="PF01609">
    <property type="entry name" value="DDE_Tnp_1"/>
    <property type="match status" value="1"/>
</dbReference>
<evidence type="ECO:0000256" key="4">
    <source>
        <dbReference type="ARBA" id="ARBA00023172"/>
    </source>
</evidence>
<evidence type="ECO:0000313" key="7">
    <source>
        <dbReference type="Proteomes" id="UP000611723"/>
    </source>
</evidence>
<dbReference type="PANTHER" id="PTHR33258">
    <property type="entry name" value="TRANSPOSASE INSL FOR INSERTION SEQUENCE ELEMENT IS186A-RELATED"/>
    <property type="match status" value="1"/>
</dbReference>
<comment type="caution">
    <text evidence="6">The sequence shown here is derived from an EMBL/GenBank/DDBJ whole genome shotgun (WGS) entry which is preliminary data.</text>
</comment>
<dbReference type="SUPFAM" id="SSF53098">
    <property type="entry name" value="Ribonuclease H-like"/>
    <property type="match status" value="1"/>
</dbReference>
<dbReference type="InterPro" id="IPR002559">
    <property type="entry name" value="Transposase_11"/>
</dbReference>
<dbReference type="PANTHER" id="PTHR33258:SF1">
    <property type="entry name" value="TRANSPOSASE INSL FOR INSERTION SEQUENCE ELEMENT IS186A-RELATED"/>
    <property type="match status" value="1"/>
</dbReference>
<protein>
    <submittedName>
        <fullName evidence="6">IS4 family transposase</fullName>
    </submittedName>
</protein>
<proteinExistence type="inferred from homology"/>
<dbReference type="GO" id="GO:0006313">
    <property type="term" value="P:DNA transposition"/>
    <property type="evidence" value="ECO:0007669"/>
    <property type="project" value="InterPro"/>
</dbReference>
<evidence type="ECO:0000259" key="5">
    <source>
        <dbReference type="Pfam" id="PF01609"/>
    </source>
</evidence>
<evidence type="ECO:0000256" key="3">
    <source>
        <dbReference type="ARBA" id="ARBA00023125"/>
    </source>
</evidence>